<dbReference type="Proteomes" id="UP000277204">
    <property type="component" value="Unassembled WGS sequence"/>
</dbReference>
<sequence length="185" mass="21254">MMLRQRISSFDPSCLFLSSCRRIGIHPNTMFHQAFVKRRQHSDIVQYLANRSKEQQIGALKEDYSKIEKPVKSLSESEIECLEVPSDLAYILQHRKISQECWLRNHKVIKPSGSIRRFAPNYVSTSWQKYGRPLWHAAPISHLLQTSSSMSQLGYRVAPRERPIFLTRPTEKLAAACVAASKLVS</sequence>
<evidence type="ECO:0000313" key="1">
    <source>
        <dbReference type="EMBL" id="VDO77682.1"/>
    </source>
</evidence>
<dbReference type="AlphaFoldDB" id="A0A183LV77"/>
<reference evidence="1 2" key="1">
    <citation type="submission" date="2018-11" db="EMBL/GenBank/DDBJ databases">
        <authorList>
            <consortium name="Pathogen Informatics"/>
        </authorList>
    </citation>
    <scope>NUCLEOTIDE SEQUENCE [LARGE SCALE GENOMIC DNA]</scope>
    <source>
        <strain evidence="1 2">Zambia</strain>
    </source>
</reference>
<keyword evidence="2" id="KW-1185">Reference proteome</keyword>
<accession>A0A183LV77</accession>
<proteinExistence type="predicted"/>
<dbReference type="EMBL" id="UZAI01003167">
    <property type="protein sequence ID" value="VDO77682.1"/>
    <property type="molecule type" value="Genomic_DNA"/>
</dbReference>
<gene>
    <name evidence="1" type="ORF">SMRZ_LOCUS7703</name>
</gene>
<organism evidence="1 2">
    <name type="scientific">Schistosoma margrebowiei</name>
    <dbReference type="NCBI Taxonomy" id="48269"/>
    <lineage>
        <taxon>Eukaryota</taxon>
        <taxon>Metazoa</taxon>
        <taxon>Spiralia</taxon>
        <taxon>Lophotrochozoa</taxon>
        <taxon>Platyhelminthes</taxon>
        <taxon>Trematoda</taxon>
        <taxon>Digenea</taxon>
        <taxon>Strigeidida</taxon>
        <taxon>Schistosomatoidea</taxon>
        <taxon>Schistosomatidae</taxon>
        <taxon>Schistosoma</taxon>
    </lineage>
</organism>
<protein>
    <submittedName>
        <fullName evidence="1">Uncharacterized protein</fullName>
    </submittedName>
</protein>
<evidence type="ECO:0000313" key="2">
    <source>
        <dbReference type="Proteomes" id="UP000277204"/>
    </source>
</evidence>
<dbReference type="STRING" id="48269.A0A183LV77"/>
<name>A0A183LV77_9TREM</name>